<dbReference type="PATRIC" id="fig|1365250.3.peg.4944"/>
<dbReference type="SMART" id="SM01321">
    <property type="entry name" value="Y1_Tnp"/>
    <property type="match status" value="1"/>
</dbReference>
<dbReference type="AlphaFoldDB" id="A0A166UIS8"/>
<organism evidence="2 3">
    <name type="scientific">Pseudoalteromonas luteoviolacea DSM 6061</name>
    <dbReference type="NCBI Taxonomy" id="1365250"/>
    <lineage>
        <taxon>Bacteria</taxon>
        <taxon>Pseudomonadati</taxon>
        <taxon>Pseudomonadota</taxon>
        <taxon>Gammaproteobacteria</taxon>
        <taxon>Alteromonadales</taxon>
        <taxon>Pseudoalteromonadaceae</taxon>
        <taxon>Pseudoalteromonas</taxon>
    </lineage>
</organism>
<dbReference type="RefSeq" id="WP_063355678.1">
    <property type="nucleotide sequence ID" value="NZ_AQHB01000039.1"/>
</dbReference>
<keyword evidence="3" id="KW-1185">Reference proteome</keyword>
<gene>
    <name evidence="2" type="ORF">N475_24680</name>
</gene>
<proteinExistence type="predicted"/>
<dbReference type="InterPro" id="IPR036515">
    <property type="entry name" value="Transposase_17_sf"/>
</dbReference>
<dbReference type="Pfam" id="PF01797">
    <property type="entry name" value="Y1_Tnp"/>
    <property type="match status" value="1"/>
</dbReference>
<evidence type="ECO:0000313" key="3">
    <source>
        <dbReference type="Proteomes" id="UP000076643"/>
    </source>
</evidence>
<comment type="caution">
    <text evidence="2">The sequence shown here is derived from an EMBL/GenBank/DDBJ whole genome shotgun (WGS) entry which is preliminary data.</text>
</comment>
<name>A0A166UIS8_9GAMM</name>
<feature type="domain" description="Transposase IS200-like" evidence="1">
    <location>
        <begin position="9"/>
        <end position="124"/>
    </location>
</feature>
<dbReference type="PANTHER" id="PTHR34322:SF2">
    <property type="entry name" value="TRANSPOSASE IS200-LIKE DOMAIN-CONTAINING PROTEIN"/>
    <property type="match status" value="1"/>
</dbReference>
<accession>A0A166UIS8</accession>
<dbReference type="Proteomes" id="UP000076643">
    <property type="component" value="Unassembled WGS sequence"/>
</dbReference>
<dbReference type="EMBL" id="AUYB01000148">
    <property type="protein sequence ID" value="KZN30724.1"/>
    <property type="molecule type" value="Genomic_DNA"/>
</dbReference>
<dbReference type="PANTHER" id="PTHR34322">
    <property type="entry name" value="TRANSPOSASE, Y1_TNP DOMAIN-CONTAINING"/>
    <property type="match status" value="1"/>
</dbReference>
<evidence type="ECO:0000259" key="1">
    <source>
        <dbReference type="SMART" id="SM01321"/>
    </source>
</evidence>
<protein>
    <recommendedName>
        <fullName evidence="1">Transposase IS200-like domain-containing protein</fullName>
    </recommendedName>
</protein>
<dbReference type="Gene3D" id="3.30.70.1290">
    <property type="entry name" value="Transposase IS200-like"/>
    <property type="match status" value="1"/>
</dbReference>
<dbReference type="GO" id="GO:0006313">
    <property type="term" value="P:DNA transposition"/>
    <property type="evidence" value="ECO:0007669"/>
    <property type="project" value="InterPro"/>
</dbReference>
<dbReference type="GO" id="GO:0003677">
    <property type="term" value="F:DNA binding"/>
    <property type="evidence" value="ECO:0007669"/>
    <property type="project" value="InterPro"/>
</dbReference>
<dbReference type="SUPFAM" id="SSF143422">
    <property type="entry name" value="Transposase IS200-like"/>
    <property type="match status" value="1"/>
</dbReference>
<dbReference type="GO" id="GO:0004803">
    <property type="term" value="F:transposase activity"/>
    <property type="evidence" value="ECO:0007669"/>
    <property type="project" value="InterPro"/>
</dbReference>
<reference evidence="2 3" key="1">
    <citation type="submission" date="2013-07" db="EMBL/GenBank/DDBJ databases">
        <title>Comparative Genomic and Metabolomic Analysis of Twelve Strains of Pseudoalteromonas luteoviolacea.</title>
        <authorList>
            <person name="Vynne N.G."/>
            <person name="Mansson M."/>
            <person name="Gram L."/>
        </authorList>
    </citation>
    <scope>NUCLEOTIDE SEQUENCE [LARGE SCALE GENOMIC DNA]</scope>
    <source>
        <strain evidence="2 3">DSM 6061</strain>
    </source>
</reference>
<dbReference type="InterPro" id="IPR002686">
    <property type="entry name" value="Transposase_17"/>
</dbReference>
<evidence type="ECO:0000313" key="2">
    <source>
        <dbReference type="EMBL" id="KZN30724.1"/>
    </source>
</evidence>
<sequence length="245" mass="28488">MARLPRLNLPNIPQHVVQRGNNRQITFIESTDYAVYLDKLKQYSREYDVKVHAYVLMTNHVHLLLTPTSTCGVSKLMQSLGRYYVRYFNDTYQRTGTLWEGRYKSTLVDTERYFLLVSRYIELNPVRANMVSHPAEYTWSSYQHNGLGKQVELITEHELYKALGLTPQNRQRGYRALFETAIPTKVITEIQSATNKMWVLGSDKFKLQVEAMAGRRAAPMPRGGDRKSLSYKRQLKINDSDPIDF</sequence>